<accession>A0A437QI88</accession>
<organism evidence="2 3">
    <name type="scientific">Hwanghaeella grinnelliae</name>
    <dbReference type="NCBI Taxonomy" id="2500179"/>
    <lineage>
        <taxon>Bacteria</taxon>
        <taxon>Pseudomonadati</taxon>
        <taxon>Pseudomonadota</taxon>
        <taxon>Alphaproteobacteria</taxon>
        <taxon>Rhodospirillales</taxon>
        <taxon>Rhodospirillaceae</taxon>
        <taxon>Hwanghaeella</taxon>
    </lineage>
</organism>
<dbReference type="Pfam" id="PF08808">
    <property type="entry name" value="RES"/>
    <property type="match status" value="1"/>
</dbReference>
<sequence>MDRLQHKNTWDSGEGAFLGGGRWNTKNVRAVYCALDAATAILEVTVHNGFDDLDSVPRIMTKLSLLEASSIYVLRSDDVPNPNWLVPANPTPNQQQFGNDLLAKHGAFYVQSVVSKHSWNLVFLAGEFGEYSLVSQEKFALDPRFVVSI</sequence>
<keyword evidence="3" id="KW-1185">Reference proteome</keyword>
<proteinExistence type="predicted"/>
<protein>
    <submittedName>
        <fullName evidence="2">RES domain-containing protein</fullName>
    </submittedName>
</protein>
<dbReference type="EMBL" id="SADE01000004">
    <property type="protein sequence ID" value="RVU34273.1"/>
    <property type="molecule type" value="Genomic_DNA"/>
</dbReference>
<comment type="caution">
    <text evidence="2">The sequence shown here is derived from an EMBL/GenBank/DDBJ whole genome shotgun (WGS) entry which is preliminary data.</text>
</comment>
<dbReference type="SMART" id="SM00953">
    <property type="entry name" value="RES"/>
    <property type="match status" value="1"/>
</dbReference>
<dbReference type="Proteomes" id="UP000287447">
    <property type="component" value="Unassembled WGS sequence"/>
</dbReference>
<feature type="domain" description="RES" evidence="1">
    <location>
        <begin position="10"/>
        <end position="135"/>
    </location>
</feature>
<dbReference type="OrthoDB" id="648213at2"/>
<name>A0A437QI88_9PROT</name>
<dbReference type="AlphaFoldDB" id="A0A437QI88"/>
<gene>
    <name evidence="2" type="ORF">EOI86_22680</name>
</gene>
<dbReference type="InterPro" id="IPR014914">
    <property type="entry name" value="RES_dom"/>
</dbReference>
<evidence type="ECO:0000259" key="1">
    <source>
        <dbReference type="SMART" id="SM00953"/>
    </source>
</evidence>
<evidence type="ECO:0000313" key="2">
    <source>
        <dbReference type="EMBL" id="RVU34273.1"/>
    </source>
</evidence>
<reference evidence="3" key="1">
    <citation type="submission" date="2019-01" db="EMBL/GenBank/DDBJ databases">
        <title>Gri0909 isolated from a small marine red alga.</title>
        <authorList>
            <person name="Kim J."/>
            <person name="Jeong S.E."/>
            <person name="Jeon C.O."/>
        </authorList>
    </citation>
    <scope>NUCLEOTIDE SEQUENCE [LARGE SCALE GENOMIC DNA]</scope>
    <source>
        <strain evidence="3">Gri0909</strain>
    </source>
</reference>
<evidence type="ECO:0000313" key="3">
    <source>
        <dbReference type="Proteomes" id="UP000287447"/>
    </source>
</evidence>